<evidence type="ECO:0000256" key="4">
    <source>
        <dbReference type="ARBA" id="ARBA00012305"/>
    </source>
</evidence>
<gene>
    <name evidence="10 13" type="primary">ppc</name>
    <name evidence="13" type="ORF">KDW_11590</name>
</gene>
<evidence type="ECO:0000256" key="9">
    <source>
        <dbReference type="ARBA" id="ARBA00048995"/>
    </source>
</evidence>
<keyword evidence="6 10" id="KW-0460">Magnesium</keyword>
<evidence type="ECO:0000256" key="1">
    <source>
        <dbReference type="ARBA" id="ARBA00001946"/>
    </source>
</evidence>
<dbReference type="PROSITE" id="PS00781">
    <property type="entry name" value="PEPCASE_1"/>
    <property type="match status" value="1"/>
</dbReference>
<dbReference type="InterPro" id="IPR015813">
    <property type="entry name" value="Pyrv/PenolPyrv_kinase-like_dom"/>
</dbReference>
<evidence type="ECO:0000256" key="12">
    <source>
        <dbReference type="PROSITE-ProRule" id="PRU10112"/>
    </source>
</evidence>
<name>A0A5J4KKM0_9CHLR</name>
<dbReference type="InterPro" id="IPR018129">
    <property type="entry name" value="PEP_COase_Lys_AS"/>
</dbReference>
<dbReference type="GO" id="GO:0008964">
    <property type="term" value="F:phosphoenolpyruvate carboxylase activity"/>
    <property type="evidence" value="ECO:0007669"/>
    <property type="project" value="UniProtKB-UniRule"/>
</dbReference>
<dbReference type="InterPro" id="IPR021135">
    <property type="entry name" value="PEP_COase"/>
</dbReference>
<sequence length="971" mass="110795">MSEQMYRREKGNPLRQDIRILANALGQAIQRHEGHTVFDTVERLRGHCIRLRDYSERLHQADTMEKSQLLRDIQTLEQEILQIVSESDLDTAIDVIRAFTVYFHLVNTAEQYHRIRRRRAHEIDPETTPQRGSLEALVEFFKRNQLDSATLQKLFDNLAIDLVFTAHPTEATRRSLITKSRRITTLLTQLDHAELMTPHERARWQRNLDTVIDLLWRTDAVRQVRPEPLDEIKMGIYYLDEIVYDALPDLYGEFEELLQKDYPDLKVPPFLRMGSWIGGDQDGNPFIHADTLLTALSQQRNYVLVHYRRALFELARECSQSIDHATITPELEASLARDAEAMPDYAAELGPQTALEPYRAKLSFMWKRLGETRSMSPLPPHAFGNVGTTQSESNNDKNIAYQSAEELLADLHLVEASLLADGETAIARGALHTLIRQVEVFGFYFAALDVRQHSGRHAAALSELLQVTGLRKDDYKTLDETERVRLLENLIEDPRILTRPGLNLSPETQQILTNFDTIRQVRETFGERAVTCYITSMSNSLSDLLEVQFFCKEMGIYDLPIVPLFETIEDLRNCTAILDTAFTHPLYQKYLANCQREQQVMLGYSDSSKDGGILTSSWELYQTQSKLAELSRRHQVAITMFHGRGGAIGRGGGPIYEAILAQPPGSVNGRLRITEQGEMLSFKYGIHDIAIRNMELVLAGAIQSSIPDENIIESQVHPKAKPDWINTMERLSASAFARYRKLIYGDEGFLTFFEQATPIKEIGWLNLGSRPARRSVGRAIDELRAIPWIFSWMQTRYVLPSWYGVGSALEEYLQEEPARLSQLQQMYQQWPFLKTFIDNLQMTLSKADMSIAHDYAAFLVEDRALRERISTEIQAEYDRTVRAVVSIVGGTKLLDNSPTLQESIKRRNPYVDPLSYFQIVLIKRLRSLGGPLTLDTEAFQQASPEEQERARLTYGVLLTINGIAAGVRNTG</sequence>
<dbReference type="HAMAP" id="MF_00595">
    <property type="entry name" value="PEPcase_type1"/>
    <property type="match status" value="1"/>
</dbReference>
<comment type="similarity">
    <text evidence="3 10">Belongs to the PEPCase type 1 family.</text>
</comment>
<dbReference type="GO" id="GO:0006099">
    <property type="term" value="P:tricarboxylic acid cycle"/>
    <property type="evidence" value="ECO:0007669"/>
    <property type="project" value="InterPro"/>
</dbReference>
<dbReference type="GO" id="GO:0006107">
    <property type="term" value="P:oxaloacetate metabolic process"/>
    <property type="evidence" value="ECO:0007669"/>
    <property type="project" value="UniProtKB-UniRule"/>
</dbReference>
<organism evidence="13 14">
    <name type="scientific">Dictyobacter vulcani</name>
    <dbReference type="NCBI Taxonomy" id="2607529"/>
    <lineage>
        <taxon>Bacteria</taxon>
        <taxon>Bacillati</taxon>
        <taxon>Chloroflexota</taxon>
        <taxon>Ktedonobacteria</taxon>
        <taxon>Ktedonobacterales</taxon>
        <taxon>Dictyobacteraceae</taxon>
        <taxon>Dictyobacter</taxon>
    </lineage>
</organism>
<keyword evidence="14" id="KW-1185">Reference proteome</keyword>
<dbReference type="PRINTS" id="PR00150">
    <property type="entry name" value="PEPCARBXLASE"/>
</dbReference>
<reference evidence="13 14" key="1">
    <citation type="submission" date="2019-10" db="EMBL/GenBank/DDBJ databases">
        <title>Dictyobacter vulcani sp. nov., within the class Ktedonobacteria, isolated from soil of volcanic Mt. Zao.</title>
        <authorList>
            <person name="Zheng Y."/>
            <person name="Wang C.M."/>
            <person name="Sakai Y."/>
            <person name="Abe K."/>
            <person name="Yokota A."/>
            <person name="Yabe S."/>
        </authorList>
    </citation>
    <scope>NUCLEOTIDE SEQUENCE [LARGE SCALE GENOMIC DNA]</scope>
    <source>
        <strain evidence="13 14">W12</strain>
    </source>
</reference>
<dbReference type="EMBL" id="BKZW01000001">
    <property type="protein sequence ID" value="GER86997.1"/>
    <property type="molecule type" value="Genomic_DNA"/>
</dbReference>
<evidence type="ECO:0000256" key="5">
    <source>
        <dbReference type="ARBA" id="ARBA00022419"/>
    </source>
</evidence>
<dbReference type="PANTHER" id="PTHR30523">
    <property type="entry name" value="PHOSPHOENOLPYRUVATE CARBOXYLASE"/>
    <property type="match status" value="1"/>
</dbReference>
<feature type="active site" evidence="10 12">
    <location>
        <position position="609"/>
    </location>
</feature>
<dbReference type="Gene3D" id="1.20.1440.90">
    <property type="entry name" value="Phosphoenolpyruvate/pyruvate domain"/>
    <property type="match status" value="1"/>
</dbReference>
<comment type="catalytic activity">
    <reaction evidence="9 10">
        <text>oxaloacetate + phosphate = phosphoenolpyruvate + hydrogencarbonate</text>
        <dbReference type="Rhea" id="RHEA:28370"/>
        <dbReference type="ChEBI" id="CHEBI:16452"/>
        <dbReference type="ChEBI" id="CHEBI:17544"/>
        <dbReference type="ChEBI" id="CHEBI:43474"/>
        <dbReference type="ChEBI" id="CHEBI:58702"/>
        <dbReference type="EC" id="4.1.1.31"/>
    </reaction>
</comment>
<dbReference type="Pfam" id="PF00311">
    <property type="entry name" value="PEPcase"/>
    <property type="match status" value="1"/>
</dbReference>
<feature type="active site" evidence="10 11">
    <location>
        <position position="167"/>
    </location>
</feature>
<protein>
    <recommendedName>
        <fullName evidence="5 10">Phosphoenolpyruvate carboxylase</fullName>
        <shortName evidence="10">PEPC</shortName>
        <shortName evidence="10">PEPCase</shortName>
        <ecNumber evidence="4 10">4.1.1.31</ecNumber>
    </recommendedName>
</protein>
<dbReference type="GO" id="GO:0015977">
    <property type="term" value="P:carbon fixation"/>
    <property type="evidence" value="ECO:0007669"/>
    <property type="project" value="UniProtKB-UniRule"/>
</dbReference>
<evidence type="ECO:0000313" key="14">
    <source>
        <dbReference type="Proteomes" id="UP000326912"/>
    </source>
</evidence>
<evidence type="ECO:0000256" key="7">
    <source>
        <dbReference type="ARBA" id="ARBA00023239"/>
    </source>
</evidence>
<dbReference type="RefSeq" id="WP_162004980.1">
    <property type="nucleotide sequence ID" value="NZ_BKZW01000001.1"/>
</dbReference>
<dbReference type="AlphaFoldDB" id="A0A5J4KKM0"/>
<evidence type="ECO:0000256" key="8">
    <source>
        <dbReference type="ARBA" id="ARBA00023300"/>
    </source>
</evidence>
<accession>A0A5J4KKM0</accession>
<evidence type="ECO:0000256" key="11">
    <source>
        <dbReference type="PROSITE-ProRule" id="PRU10111"/>
    </source>
</evidence>
<evidence type="ECO:0000313" key="13">
    <source>
        <dbReference type="EMBL" id="GER86997.1"/>
    </source>
</evidence>
<evidence type="ECO:0000256" key="6">
    <source>
        <dbReference type="ARBA" id="ARBA00022842"/>
    </source>
</evidence>
<comment type="cofactor">
    <cofactor evidence="1 10">
        <name>Mg(2+)</name>
        <dbReference type="ChEBI" id="CHEBI:18420"/>
    </cofactor>
</comment>
<dbReference type="PANTHER" id="PTHR30523:SF6">
    <property type="entry name" value="PHOSPHOENOLPYRUVATE CARBOXYLASE"/>
    <property type="match status" value="1"/>
</dbReference>
<dbReference type="PROSITE" id="PS00393">
    <property type="entry name" value="PEPCASE_2"/>
    <property type="match status" value="1"/>
</dbReference>
<dbReference type="InterPro" id="IPR033129">
    <property type="entry name" value="PEPCASE_His_AS"/>
</dbReference>
<evidence type="ECO:0000256" key="10">
    <source>
        <dbReference type="HAMAP-Rule" id="MF_00595"/>
    </source>
</evidence>
<proteinExistence type="inferred from homology"/>
<keyword evidence="13" id="KW-0670">Pyruvate</keyword>
<dbReference type="GO" id="GO:0000287">
    <property type="term" value="F:magnesium ion binding"/>
    <property type="evidence" value="ECO:0007669"/>
    <property type="project" value="UniProtKB-UniRule"/>
</dbReference>
<dbReference type="SUPFAM" id="SSF51621">
    <property type="entry name" value="Phosphoenolpyruvate/pyruvate domain"/>
    <property type="match status" value="1"/>
</dbReference>
<dbReference type="Proteomes" id="UP000326912">
    <property type="component" value="Unassembled WGS sequence"/>
</dbReference>
<comment type="caution">
    <text evidence="13">The sequence shown here is derived from an EMBL/GenBank/DDBJ whole genome shotgun (WGS) entry which is preliminary data.</text>
</comment>
<evidence type="ECO:0000256" key="3">
    <source>
        <dbReference type="ARBA" id="ARBA00008346"/>
    </source>
</evidence>
<comment type="subunit">
    <text evidence="10">Homotetramer.</text>
</comment>
<dbReference type="GO" id="GO:0005829">
    <property type="term" value="C:cytosol"/>
    <property type="evidence" value="ECO:0007669"/>
    <property type="project" value="TreeGrafter"/>
</dbReference>
<evidence type="ECO:0000256" key="2">
    <source>
        <dbReference type="ARBA" id="ARBA00003670"/>
    </source>
</evidence>
<comment type="function">
    <text evidence="2 10">Forms oxaloacetate, a four-carbon dicarboxylic acid source for the tricarboxylic acid cycle.</text>
</comment>
<keyword evidence="8 10" id="KW-0120">Carbon dioxide fixation</keyword>
<dbReference type="NCBIfam" id="NF000584">
    <property type="entry name" value="PRK00009.1"/>
    <property type="match status" value="1"/>
</dbReference>
<keyword evidence="7 10" id="KW-0456">Lyase</keyword>
<dbReference type="InterPro" id="IPR022805">
    <property type="entry name" value="PEP_COase_bac/pln-type"/>
</dbReference>
<dbReference type="EC" id="4.1.1.31" evidence="4 10"/>